<comment type="subcellular location">
    <subcellularLocation>
        <location evidence="1">Membrane</location>
        <topology evidence="1">Multi-pass membrane protein</topology>
    </subcellularLocation>
</comment>
<dbReference type="PANTHER" id="PTHR16318:SF0">
    <property type="entry name" value="GAMMA-SECRETASE SUBUNIT PEN-2"/>
    <property type="match status" value="1"/>
</dbReference>
<organism evidence="8">
    <name type="scientific">Ostreococcus tauri</name>
    <name type="common">Marine green alga</name>
    <dbReference type="NCBI Taxonomy" id="70448"/>
    <lineage>
        <taxon>Eukaryota</taxon>
        <taxon>Viridiplantae</taxon>
        <taxon>Chlorophyta</taxon>
        <taxon>Mamiellophyceae</taxon>
        <taxon>Mamiellales</taxon>
        <taxon>Bathycoccaceae</taxon>
        <taxon>Ostreococcus</taxon>
    </lineage>
</organism>
<dbReference type="PANTHER" id="PTHR16318">
    <property type="entry name" value="GAMMA-SECRETASE SUBUNIT PEN-2"/>
    <property type="match status" value="1"/>
</dbReference>
<proteinExistence type="inferred from homology"/>
<gene>
    <name evidence="8" type="ORF">BE221DRAFT_72657</name>
</gene>
<evidence type="ECO:0000256" key="1">
    <source>
        <dbReference type="ARBA" id="ARBA00004141"/>
    </source>
</evidence>
<dbReference type="Proteomes" id="UP000195557">
    <property type="component" value="Unassembled WGS sequence"/>
</dbReference>
<dbReference type="GO" id="GO:0007219">
    <property type="term" value="P:Notch signaling pathway"/>
    <property type="evidence" value="ECO:0007669"/>
    <property type="project" value="UniProtKB-KW"/>
</dbReference>
<evidence type="ECO:0000256" key="7">
    <source>
        <dbReference type="SAM" id="Phobius"/>
    </source>
</evidence>
<dbReference type="GO" id="GO:0070765">
    <property type="term" value="C:gamma-secretase complex"/>
    <property type="evidence" value="ECO:0007669"/>
    <property type="project" value="TreeGrafter"/>
</dbReference>
<evidence type="ECO:0000256" key="4">
    <source>
        <dbReference type="ARBA" id="ARBA00022976"/>
    </source>
</evidence>
<feature type="transmembrane region" description="Helical" evidence="7">
    <location>
        <begin position="37"/>
        <end position="57"/>
    </location>
</feature>
<sequence>MSTPDAAPTDDDADTVATCDAARGLPRHRARALADRLYFLGFFALPWLWVLNAWTFAPHVDPRSATSVDAHVAKRARASRALAVGASVVIATWALTFYLGGASLFGVRAFERLAVTTARW</sequence>
<dbReference type="AlphaFoldDB" id="A0A1Y5IJF6"/>
<dbReference type="InterPro" id="IPR019379">
    <property type="entry name" value="Gamma_Secretase_Asp_P_PEN2"/>
</dbReference>
<evidence type="ECO:0000313" key="8">
    <source>
        <dbReference type="EMBL" id="OUS47095.1"/>
    </source>
</evidence>
<protein>
    <recommendedName>
        <fullName evidence="9">Gamma-secretase aspartyl protease complex, presenilin enhancer-2 subunit</fullName>
    </recommendedName>
</protein>
<dbReference type="Pfam" id="PF10251">
    <property type="entry name" value="PEN-2"/>
    <property type="match status" value="1"/>
</dbReference>
<keyword evidence="5 7" id="KW-1133">Transmembrane helix</keyword>
<evidence type="ECO:0000256" key="2">
    <source>
        <dbReference type="ARBA" id="ARBA00009607"/>
    </source>
</evidence>
<evidence type="ECO:0000256" key="6">
    <source>
        <dbReference type="ARBA" id="ARBA00023136"/>
    </source>
</evidence>
<keyword evidence="6 7" id="KW-0472">Membrane</keyword>
<evidence type="ECO:0000256" key="5">
    <source>
        <dbReference type="ARBA" id="ARBA00022989"/>
    </source>
</evidence>
<accession>A0A1Y5IJF6</accession>
<feature type="transmembrane region" description="Helical" evidence="7">
    <location>
        <begin position="77"/>
        <end position="99"/>
    </location>
</feature>
<name>A0A1Y5IJF6_OSTTA</name>
<keyword evidence="4" id="KW-0914">Notch signaling pathway</keyword>
<reference evidence="8" key="1">
    <citation type="submission" date="2017-04" db="EMBL/GenBank/DDBJ databases">
        <title>Population genomics of picophytoplankton unveils novel chromosome hypervariability.</title>
        <authorList>
            <consortium name="DOE Joint Genome Institute"/>
            <person name="Blanc-Mathieu R."/>
            <person name="Krasovec M."/>
            <person name="Hebrard M."/>
            <person name="Yau S."/>
            <person name="Desgranges E."/>
            <person name="Martin J."/>
            <person name="Schackwitz W."/>
            <person name="Kuo A."/>
            <person name="Salin G."/>
            <person name="Donnadieu C."/>
            <person name="Desdevises Y."/>
            <person name="Sanchez-Ferandin S."/>
            <person name="Moreau H."/>
            <person name="Rivals E."/>
            <person name="Grigoriev I.V."/>
            <person name="Grimsley N."/>
            <person name="Eyre-Walker A."/>
            <person name="Piganeau G."/>
        </authorList>
    </citation>
    <scope>NUCLEOTIDE SEQUENCE [LARGE SCALE GENOMIC DNA]</scope>
    <source>
        <strain evidence="8">RCC 1115</strain>
    </source>
</reference>
<evidence type="ECO:0008006" key="9">
    <source>
        <dbReference type="Google" id="ProtNLM"/>
    </source>
</evidence>
<evidence type="ECO:0000256" key="3">
    <source>
        <dbReference type="ARBA" id="ARBA00022692"/>
    </source>
</evidence>
<keyword evidence="3 7" id="KW-0812">Transmembrane</keyword>
<comment type="similarity">
    <text evidence="2">Belongs to the PEN-2 family.</text>
</comment>
<dbReference type="EMBL" id="KZ155780">
    <property type="protein sequence ID" value="OUS47095.1"/>
    <property type="molecule type" value="Genomic_DNA"/>
</dbReference>